<evidence type="ECO:0000313" key="8">
    <source>
        <dbReference type="Proteomes" id="UP000002931"/>
    </source>
</evidence>
<organism evidence="7 8">
    <name type="scientific">Maritimibacter alkaliphilus HTCC2654</name>
    <dbReference type="NCBI Taxonomy" id="314271"/>
    <lineage>
        <taxon>Bacteria</taxon>
        <taxon>Pseudomonadati</taxon>
        <taxon>Pseudomonadota</taxon>
        <taxon>Alphaproteobacteria</taxon>
        <taxon>Rhodobacterales</taxon>
        <taxon>Roseobacteraceae</taxon>
        <taxon>Maritimibacter</taxon>
    </lineage>
</organism>
<evidence type="ECO:0000256" key="5">
    <source>
        <dbReference type="PROSITE-ProRule" id="PRU00335"/>
    </source>
</evidence>
<dbReference type="InterPro" id="IPR009057">
    <property type="entry name" value="Homeodomain-like_sf"/>
</dbReference>
<dbReference type="PROSITE" id="PS50977">
    <property type="entry name" value="HTH_TETR_2"/>
    <property type="match status" value="1"/>
</dbReference>
<dbReference type="GO" id="GO:0003677">
    <property type="term" value="F:DNA binding"/>
    <property type="evidence" value="ECO:0007669"/>
    <property type="project" value="UniProtKB-UniRule"/>
</dbReference>
<evidence type="ECO:0000256" key="3">
    <source>
        <dbReference type="ARBA" id="ARBA00023125"/>
    </source>
</evidence>
<feature type="domain" description="HTH tetR-type" evidence="6">
    <location>
        <begin position="15"/>
        <end position="75"/>
    </location>
</feature>
<evidence type="ECO:0000256" key="4">
    <source>
        <dbReference type="ARBA" id="ARBA00023163"/>
    </source>
</evidence>
<dbReference type="Pfam" id="PF00440">
    <property type="entry name" value="TetR_N"/>
    <property type="match status" value="1"/>
</dbReference>
<keyword evidence="8" id="KW-1185">Reference proteome</keyword>
<name>A3VG68_9RHOB</name>
<dbReference type="Pfam" id="PF13977">
    <property type="entry name" value="TetR_C_6"/>
    <property type="match status" value="1"/>
</dbReference>
<evidence type="ECO:0000256" key="2">
    <source>
        <dbReference type="ARBA" id="ARBA00023015"/>
    </source>
</evidence>
<dbReference type="SUPFAM" id="SSF46689">
    <property type="entry name" value="Homeodomain-like"/>
    <property type="match status" value="1"/>
</dbReference>
<feature type="DNA-binding region" description="H-T-H motif" evidence="5">
    <location>
        <begin position="38"/>
        <end position="57"/>
    </location>
</feature>
<proteinExistence type="predicted"/>
<protein>
    <submittedName>
        <fullName evidence="7">Transcriptional regulator, TetR family protein</fullName>
    </submittedName>
</protein>
<dbReference type="InterPro" id="IPR039538">
    <property type="entry name" value="BetI_C"/>
</dbReference>
<keyword evidence="2" id="KW-0805">Transcription regulation</keyword>
<dbReference type="STRING" id="314271.RB2654_07029"/>
<dbReference type="InterPro" id="IPR036271">
    <property type="entry name" value="Tet_transcr_reg_TetR-rel_C_sf"/>
</dbReference>
<dbReference type="Proteomes" id="UP000002931">
    <property type="component" value="Unassembled WGS sequence"/>
</dbReference>
<evidence type="ECO:0000313" key="7">
    <source>
        <dbReference type="EMBL" id="EAQ12844.1"/>
    </source>
</evidence>
<keyword evidence="1" id="KW-0678">Repressor</keyword>
<dbReference type="SUPFAM" id="SSF48498">
    <property type="entry name" value="Tetracyclin repressor-like, C-terminal domain"/>
    <property type="match status" value="1"/>
</dbReference>
<sequence>MNASVELGPKKERREESDRRMLRAAMALIRKKGISGANLAQIGLDAGYSKGLPVQRFGTKLALLIAVLDAIEDRFLRHVEKRVGDRRGCAALAERIRLQLDAVRDMPDSAIALYHLIVESMGASPDLQPRVASLQAAYHANLRSYLKQAQDMGELLPDIDIDQSARMISGTISGMSIQAIVDGHTDRLADDATYLAEMFIRHVARGPT</sequence>
<accession>A3VG68</accession>
<dbReference type="AlphaFoldDB" id="A3VG68"/>
<keyword evidence="4" id="KW-0804">Transcription</keyword>
<dbReference type="PANTHER" id="PTHR47506">
    <property type="entry name" value="TRANSCRIPTIONAL REGULATORY PROTEIN"/>
    <property type="match status" value="1"/>
</dbReference>
<evidence type="ECO:0000256" key="1">
    <source>
        <dbReference type="ARBA" id="ARBA00022491"/>
    </source>
</evidence>
<evidence type="ECO:0000259" key="6">
    <source>
        <dbReference type="PROSITE" id="PS50977"/>
    </source>
</evidence>
<dbReference type="Gene3D" id="1.10.357.10">
    <property type="entry name" value="Tetracycline Repressor, domain 2"/>
    <property type="match status" value="1"/>
</dbReference>
<reference evidence="7 8" key="1">
    <citation type="journal article" date="2010" name="J. Bacteriol.">
        <title>Genome sequences of Pelagibaca bermudensis HTCC2601T and Maritimibacter alkaliphilus HTCC2654T, the type strains of two marine Roseobacter genera.</title>
        <authorList>
            <person name="Thrash J.C."/>
            <person name="Cho J.C."/>
            <person name="Ferriera S."/>
            <person name="Johnson J."/>
            <person name="Vergin K.L."/>
            <person name="Giovannoni S.J."/>
        </authorList>
    </citation>
    <scope>NUCLEOTIDE SEQUENCE [LARGE SCALE GENOMIC DNA]</scope>
    <source>
        <strain evidence="7 8">HTCC2654</strain>
    </source>
</reference>
<dbReference type="InterPro" id="IPR001647">
    <property type="entry name" value="HTH_TetR"/>
</dbReference>
<dbReference type="PANTHER" id="PTHR47506:SF6">
    <property type="entry name" value="HTH-TYPE TRANSCRIPTIONAL REPRESSOR NEMR"/>
    <property type="match status" value="1"/>
</dbReference>
<dbReference type="HOGENOM" id="CLU_069356_44_2_5"/>
<dbReference type="RefSeq" id="WP_008330046.1">
    <property type="nucleotide sequence ID" value="NZ_CH902578.1"/>
</dbReference>
<dbReference type="OrthoDB" id="5293556at2"/>
<dbReference type="EMBL" id="AAMT01000007">
    <property type="protein sequence ID" value="EAQ12844.1"/>
    <property type="molecule type" value="Genomic_DNA"/>
</dbReference>
<dbReference type="eggNOG" id="COG1309">
    <property type="taxonomic scope" value="Bacteria"/>
</dbReference>
<gene>
    <name evidence="7" type="ORF">RB2654_07029</name>
</gene>
<comment type="caution">
    <text evidence="7">The sequence shown here is derived from an EMBL/GenBank/DDBJ whole genome shotgun (WGS) entry which is preliminary data.</text>
</comment>
<keyword evidence="3 5" id="KW-0238">DNA-binding</keyword>